<accession>A0A0P7UN14</accession>
<dbReference type="AlphaFoldDB" id="A0A0P7UN14"/>
<evidence type="ECO:0000313" key="2">
    <source>
        <dbReference type="Proteomes" id="UP000034805"/>
    </source>
</evidence>
<name>A0A0P7UN14_SCLFO</name>
<dbReference type="Proteomes" id="UP000034805">
    <property type="component" value="Unassembled WGS sequence"/>
</dbReference>
<organism evidence="1 2">
    <name type="scientific">Scleropages formosus</name>
    <name type="common">Asian bonytongue</name>
    <name type="synonym">Osteoglossum formosum</name>
    <dbReference type="NCBI Taxonomy" id="113540"/>
    <lineage>
        <taxon>Eukaryota</taxon>
        <taxon>Metazoa</taxon>
        <taxon>Chordata</taxon>
        <taxon>Craniata</taxon>
        <taxon>Vertebrata</taxon>
        <taxon>Euteleostomi</taxon>
        <taxon>Actinopterygii</taxon>
        <taxon>Neopterygii</taxon>
        <taxon>Teleostei</taxon>
        <taxon>Osteoglossocephala</taxon>
        <taxon>Osteoglossomorpha</taxon>
        <taxon>Osteoglossiformes</taxon>
        <taxon>Osteoglossidae</taxon>
        <taxon>Scleropages</taxon>
    </lineage>
</organism>
<proteinExistence type="predicted"/>
<dbReference type="GO" id="GO:0000149">
    <property type="term" value="F:SNARE binding"/>
    <property type="evidence" value="ECO:0007669"/>
    <property type="project" value="TreeGrafter"/>
</dbReference>
<comment type="caution">
    <text evidence="1">The sequence shown here is derived from an EMBL/GenBank/DDBJ whole genome shotgun (WGS) entry which is preliminary data.</text>
</comment>
<sequence length="169" mass="18816">MVSSCVPELQNSAGREVLIMCRSLYGTKHQLPPQCIRHISALILDQPGFLLPALKLMAESRDVELLTLTLDQIRAVTQVNEQNCDDELLSLLLDADLLQECWGTVLYPCLVAHLLLHYVEKGWDVEKTARRMREAGHVAEAGSLLLAYKGTPPGQVTFSMALAVAHRWL</sequence>
<dbReference type="GO" id="GO:0070939">
    <property type="term" value="C:Dsl1/NZR complex"/>
    <property type="evidence" value="ECO:0007669"/>
    <property type="project" value="TreeGrafter"/>
</dbReference>
<gene>
    <name evidence="1" type="ORF">Z043_104818</name>
</gene>
<evidence type="ECO:0000313" key="1">
    <source>
        <dbReference type="EMBL" id="KPP75892.1"/>
    </source>
</evidence>
<dbReference type="EMBL" id="JARO02001296">
    <property type="protein sequence ID" value="KPP75892.1"/>
    <property type="molecule type" value="Genomic_DNA"/>
</dbReference>
<dbReference type="PANTHER" id="PTHR15922:SF2">
    <property type="entry name" value="NBAS SUBUNIT OF NRZ TETHERING COMPLEX"/>
    <property type="match status" value="1"/>
</dbReference>
<dbReference type="GO" id="GO:0006890">
    <property type="term" value="P:retrograde vesicle-mediated transport, Golgi to endoplasmic reticulum"/>
    <property type="evidence" value="ECO:0007669"/>
    <property type="project" value="TreeGrafter"/>
</dbReference>
<dbReference type="PANTHER" id="PTHR15922">
    <property type="entry name" value="NEUROBLASTOMA-AMPLIFIED SEQUENCE"/>
    <property type="match status" value="1"/>
</dbReference>
<reference evidence="1 2" key="1">
    <citation type="submission" date="2015-08" db="EMBL/GenBank/DDBJ databases">
        <title>The genome of the Asian arowana (Scleropages formosus).</title>
        <authorList>
            <person name="Tan M.H."/>
            <person name="Gan H.M."/>
            <person name="Croft L.J."/>
            <person name="Austin C.M."/>
        </authorList>
    </citation>
    <scope>NUCLEOTIDE SEQUENCE [LARGE SCALE GENOMIC DNA]</scope>
    <source>
        <strain evidence="1">Aro1</strain>
    </source>
</reference>
<protein>
    <submittedName>
        <fullName evidence="1">Uncharacterized protein</fullName>
    </submittedName>
</protein>